<evidence type="ECO:0000259" key="8">
    <source>
        <dbReference type="PROSITE" id="PS50089"/>
    </source>
</evidence>
<dbReference type="Gene3D" id="3.10.20.90">
    <property type="entry name" value="Phosphatidylinositol 3-kinase Catalytic Subunit, Chain A, domain 1"/>
    <property type="match status" value="1"/>
</dbReference>
<organism evidence="11 12">
    <name type="scientific">Daphnia magna</name>
    <dbReference type="NCBI Taxonomy" id="35525"/>
    <lineage>
        <taxon>Eukaryota</taxon>
        <taxon>Metazoa</taxon>
        <taxon>Ecdysozoa</taxon>
        <taxon>Arthropoda</taxon>
        <taxon>Crustacea</taxon>
        <taxon>Branchiopoda</taxon>
        <taxon>Diplostraca</taxon>
        <taxon>Cladocera</taxon>
        <taxon>Anomopoda</taxon>
        <taxon>Daphniidae</taxon>
        <taxon>Daphnia</taxon>
    </lineage>
</organism>
<keyword evidence="3 6" id="KW-0863">Zinc-finger</keyword>
<reference evidence="11 12" key="1">
    <citation type="journal article" date="2023" name="Nucleic Acids Res.">
        <title>The hologenome of Daphnia magna reveals possible DNA methylation and microbiome-mediated evolution of the host genome.</title>
        <authorList>
            <person name="Chaturvedi A."/>
            <person name="Li X."/>
            <person name="Dhandapani V."/>
            <person name="Marshall H."/>
            <person name="Kissane S."/>
            <person name="Cuenca-Cambronero M."/>
            <person name="Asole G."/>
            <person name="Calvet F."/>
            <person name="Ruiz-Romero M."/>
            <person name="Marangio P."/>
            <person name="Guigo R."/>
            <person name="Rago D."/>
            <person name="Mirbahai L."/>
            <person name="Eastwood N."/>
            <person name="Colbourne J.K."/>
            <person name="Zhou J."/>
            <person name="Mallon E."/>
            <person name="Orsini L."/>
        </authorList>
    </citation>
    <scope>NUCLEOTIDE SEQUENCE [LARGE SCALE GENOMIC DNA]</scope>
    <source>
        <strain evidence="11">LRV0_1</strain>
    </source>
</reference>
<gene>
    <name evidence="11" type="ORF">OUZ56_007779</name>
</gene>
<dbReference type="InterPro" id="IPR033489">
    <property type="entry name" value="RBBP6"/>
</dbReference>
<feature type="compositionally biased region" description="Acidic residues" evidence="7">
    <location>
        <begin position="397"/>
        <end position="406"/>
    </location>
</feature>
<evidence type="ECO:0000313" key="12">
    <source>
        <dbReference type="Proteomes" id="UP001234178"/>
    </source>
</evidence>
<evidence type="ECO:0000256" key="6">
    <source>
        <dbReference type="PROSITE-ProRule" id="PRU00047"/>
    </source>
</evidence>
<evidence type="ECO:0000259" key="9">
    <source>
        <dbReference type="PROSITE" id="PS50158"/>
    </source>
</evidence>
<evidence type="ECO:0000256" key="1">
    <source>
        <dbReference type="ARBA" id="ARBA00004123"/>
    </source>
</evidence>
<dbReference type="PROSITE" id="PS50158">
    <property type="entry name" value="ZF_CCHC"/>
    <property type="match status" value="1"/>
</dbReference>
<dbReference type="PROSITE" id="PS50089">
    <property type="entry name" value="ZF_RING_2"/>
    <property type="match status" value="1"/>
</dbReference>
<evidence type="ECO:0000256" key="7">
    <source>
        <dbReference type="SAM" id="MobiDB-lite"/>
    </source>
</evidence>
<dbReference type="SUPFAM" id="SSF57850">
    <property type="entry name" value="RING/U-box"/>
    <property type="match status" value="1"/>
</dbReference>
<feature type="region of interest" description="Disordered" evidence="7">
    <location>
        <begin position="1291"/>
        <end position="1527"/>
    </location>
</feature>
<feature type="compositionally biased region" description="Polar residues" evidence="7">
    <location>
        <begin position="435"/>
        <end position="451"/>
    </location>
</feature>
<name>A0ABR0AB11_9CRUS</name>
<feature type="compositionally biased region" description="Pro residues" evidence="7">
    <location>
        <begin position="764"/>
        <end position="774"/>
    </location>
</feature>
<feature type="compositionally biased region" description="Basic and acidic residues" evidence="7">
    <location>
        <begin position="1334"/>
        <end position="1390"/>
    </location>
</feature>
<dbReference type="PANTHER" id="PTHR15439:SF0">
    <property type="entry name" value="CELL DIVISION CYCLE AND APOPTOSIS REGULATOR PROTEIN 1-RELATED"/>
    <property type="match status" value="1"/>
</dbReference>
<feature type="region of interest" description="Disordered" evidence="7">
    <location>
        <begin position="508"/>
        <end position="533"/>
    </location>
</feature>
<evidence type="ECO:0008006" key="13">
    <source>
        <dbReference type="Google" id="ProtNLM"/>
    </source>
</evidence>
<feature type="compositionally biased region" description="Low complexity" evidence="7">
    <location>
        <begin position="713"/>
        <end position="725"/>
    </location>
</feature>
<feature type="compositionally biased region" description="Basic and acidic residues" evidence="7">
    <location>
        <begin position="845"/>
        <end position="870"/>
    </location>
</feature>
<dbReference type="EMBL" id="JAOYFB010000037">
    <property type="protein sequence ID" value="KAK4022307.1"/>
    <property type="molecule type" value="Genomic_DNA"/>
</dbReference>
<dbReference type="PANTHER" id="PTHR15439">
    <property type="entry name" value="RETINOBLASTOMA-BINDING PROTEIN 6"/>
    <property type="match status" value="1"/>
</dbReference>
<feature type="compositionally biased region" description="Low complexity" evidence="7">
    <location>
        <begin position="599"/>
        <end position="608"/>
    </location>
</feature>
<evidence type="ECO:0000256" key="5">
    <source>
        <dbReference type="ARBA" id="ARBA00023242"/>
    </source>
</evidence>
<keyword evidence="2" id="KW-0479">Metal-binding</keyword>
<dbReference type="InterPro" id="IPR014891">
    <property type="entry name" value="DWNN_domain"/>
</dbReference>
<dbReference type="SUPFAM" id="SSF57756">
    <property type="entry name" value="Retrovirus zinc finger-like domains"/>
    <property type="match status" value="1"/>
</dbReference>
<dbReference type="InterPro" id="IPR013083">
    <property type="entry name" value="Znf_RING/FYVE/PHD"/>
</dbReference>
<feature type="compositionally biased region" description="Low complexity" evidence="7">
    <location>
        <begin position="797"/>
        <end position="808"/>
    </location>
</feature>
<feature type="compositionally biased region" description="Basic residues" evidence="7">
    <location>
        <begin position="1040"/>
        <end position="1049"/>
    </location>
</feature>
<feature type="compositionally biased region" description="Pro residues" evidence="7">
    <location>
        <begin position="562"/>
        <end position="598"/>
    </location>
</feature>
<dbReference type="InterPro" id="IPR001841">
    <property type="entry name" value="Znf_RING"/>
</dbReference>
<dbReference type="SMART" id="SM00343">
    <property type="entry name" value="ZnF_C2HC"/>
    <property type="match status" value="1"/>
</dbReference>
<comment type="subcellular location">
    <subcellularLocation>
        <location evidence="1">Nucleus</location>
    </subcellularLocation>
</comment>
<evidence type="ECO:0000313" key="11">
    <source>
        <dbReference type="EMBL" id="KAK4022307.1"/>
    </source>
</evidence>
<feature type="compositionally biased region" description="Basic and acidic residues" evidence="7">
    <location>
        <begin position="1306"/>
        <end position="1327"/>
    </location>
</feature>
<proteinExistence type="predicted"/>
<dbReference type="Proteomes" id="UP001234178">
    <property type="component" value="Unassembled WGS sequence"/>
</dbReference>
<feature type="compositionally biased region" description="Polar residues" evidence="7">
    <location>
        <begin position="508"/>
        <end position="522"/>
    </location>
</feature>
<feature type="compositionally biased region" description="Basic and acidic residues" evidence="7">
    <location>
        <begin position="1050"/>
        <end position="1060"/>
    </location>
</feature>
<dbReference type="SMART" id="SM01180">
    <property type="entry name" value="DWNN"/>
    <property type="match status" value="1"/>
</dbReference>
<feature type="domain" description="CCHC-type" evidence="9">
    <location>
        <begin position="188"/>
        <end position="202"/>
    </location>
</feature>
<feature type="compositionally biased region" description="Basic and acidic residues" evidence="7">
    <location>
        <begin position="1107"/>
        <end position="1123"/>
    </location>
</feature>
<sequence>MSIHYKFKSAIDYDTITFDGLHISVADLKKAIVYQKKLGKATDFDLMITNAQTNEVYTDESALIAKNTSLIVARVPVAGATNKKFWDRGEPSLIGTSSASSSSSSKGGPPPTRNENEVTVAMANISAESSGSALDNLAQATDLSRSEASEEDKIKAMMTQSTQDYDPSKYMKIRGQGQVGPVPGNYCCFKCGMPGHWIKQCPLNLTMDIKKSTGIPRSFMVPVEGPEVPGAMMTPSGHFAVPAIDHEAYREVKKERPPFQADSPTPEIAKPVIPSELLCSLCKDLLSDAVLIPCCGDSFCDDCIRALLLDSEEQECPQCHTKAVSPDTLIPNRFLRTAVTNFRSETGYTKATPVAPAVIEPVVVPEVKEDVEEEKEEPELILEDEEFKEEIVASPAVDEEFIEEPSEPPPPGGESLEEVRIPTPTVDEKPAAAEVNQSDVVKQSPTAPSKTVTPAVNNLSILAQKAPLIALQQALLQGNPLLLGSQNIQQIALIQQGLMAMQRIPHSSQSAPLLPTPSTVQTAPAPPALPPQNSVPIQPLMTAQPPTHMPPPGFPRSMPPPRFQGPSIPPPGARPMLPPGGPRGLPPMGYPGAPPFPPNGMGMPPGYGNHASSAANQLASHPILQQGVIEDPLAAFEKLLKEKEERDRARKKRRSISRSRSRSRSRTRRSKSPRQRSRSRSGSPPRRRSRSHSPSRRRRSPAVRGRRGRSRSRSPSGGRSPSPRSGGRHGFYDRSPSHGSPGRYPREYREDFSTAASANYYPPYGYPPMGPQGPPMRGYGGPPGPMGPIGRGGPMGGYVPRGPHFGIGMPRGMGPRGPYPPGYMGPRGPMGIVGAPPSLLSLDLGRGRGYREERRADYEREYYPDSDRTRRSPPPPPPGEFESDAPLIYTKPRRPDQPEKVPEKPRERVKEREREREHGYMKDSRERDRERDRDRGDRDKDRERDRDREREKDRERDRERDRDREKVRSRHDGRDTKESSRRAEVVSRERERERGGSHSSVSSRSSTATKDKSKEKEKDRDKDKEKKKEKKDKDDEDKKKDKKRKKKKEKEKEKEKEKDKKDKKKSKHEKKKSVDIEDQAEAAKTQSQPEQPVPGDCSGFDDSVATEADKSQLENVDIKESNDQRVGAVQEDEAALEDVLIITTDKSLESLVDDVAPAEEDADRQRTQVRKERSREREKDDKVVKDKVLPLPHSRWEEDSEEEEASDSFKNVSEIVSIGADPGPIKRADNAIFRRAISAIKPKVIEIKLRPERRVLLDSSAPEKVIGDLDLDINNTRVSPDSLLNLRVAPPPLLIPKFNPAPVDLKLPEIDDKKKSVRDRLGDKVEPEQQPLARNHDKVDDTKDKDKSKDKKDGGKKDKDKRSSPAKEKKDRKDDKRDKDKRSRTKEKDKEKKHKRKEKEEKKNKDDKEKKDEVKPSSDVRHGDKTKSSKNDEKQIADKDKEKSEKIKKRKRSWSSSTSSSSSSSTSESDSSSSESGGGSKRKKKSRKKRHVSSSSDSSDSSRETKKKKKKSKKTSSKRKQKKASSQ</sequence>
<feature type="region of interest" description="Disordered" evidence="7">
    <location>
        <begin position="92"/>
        <end position="115"/>
    </location>
</feature>
<keyword evidence="12" id="KW-1185">Reference proteome</keyword>
<feature type="compositionally biased region" description="Low complexity" evidence="7">
    <location>
        <begin position="997"/>
        <end position="1006"/>
    </location>
</feature>
<dbReference type="Gene3D" id="3.30.40.10">
    <property type="entry name" value="Zinc/RING finger domain, C3HC4 (zinc finger)"/>
    <property type="match status" value="1"/>
</dbReference>
<feature type="region of interest" description="Disordered" evidence="7">
    <location>
        <begin position="642"/>
        <end position="1132"/>
    </location>
</feature>
<dbReference type="PROSITE" id="PS51282">
    <property type="entry name" value="DWNN"/>
    <property type="match status" value="1"/>
</dbReference>
<feature type="region of interest" description="Disordered" evidence="7">
    <location>
        <begin position="562"/>
        <end position="614"/>
    </location>
</feature>
<dbReference type="InterPro" id="IPR036875">
    <property type="entry name" value="Znf_CCHC_sf"/>
</dbReference>
<feature type="compositionally biased region" description="Low complexity" evidence="7">
    <location>
        <begin position="1454"/>
        <end position="1475"/>
    </location>
</feature>
<evidence type="ECO:0000256" key="3">
    <source>
        <dbReference type="ARBA" id="ARBA00022771"/>
    </source>
</evidence>
<feature type="compositionally biased region" description="Basic and acidic residues" evidence="7">
    <location>
        <begin position="893"/>
        <end position="996"/>
    </location>
</feature>
<keyword evidence="4" id="KW-0862">Zinc</keyword>
<dbReference type="InterPro" id="IPR001878">
    <property type="entry name" value="Znf_CCHC"/>
</dbReference>
<evidence type="ECO:0000256" key="2">
    <source>
        <dbReference type="ARBA" id="ARBA00022723"/>
    </source>
</evidence>
<dbReference type="Gene3D" id="4.10.60.10">
    <property type="entry name" value="Zinc finger, CCHC-type"/>
    <property type="match status" value="1"/>
</dbReference>
<dbReference type="Pfam" id="PF08783">
    <property type="entry name" value="DWNN"/>
    <property type="match status" value="1"/>
</dbReference>
<feature type="compositionally biased region" description="Basic residues" evidence="7">
    <location>
        <begin position="649"/>
        <end position="712"/>
    </location>
</feature>
<feature type="domain" description="DWNN" evidence="10">
    <location>
        <begin position="3"/>
        <end position="76"/>
    </location>
</feature>
<feature type="domain" description="RING-type" evidence="8">
    <location>
        <begin position="279"/>
        <end position="320"/>
    </location>
</feature>
<accession>A0ABR0AB11</accession>
<dbReference type="CDD" id="cd16620">
    <property type="entry name" value="vRING-HC-C4C4_RBBP6"/>
    <property type="match status" value="1"/>
</dbReference>
<evidence type="ECO:0000259" key="10">
    <source>
        <dbReference type="PROSITE" id="PS51282"/>
    </source>
</evidence>
<feature type="compositionally biased region" description="Basic and acidic residues" evidence="7">
    <location>
        <begin position="1009"/>
        <end position="1039"/>
    </location>
</feature>
<feature type="compositionally biased region" description="Basic residues" evidence="7">
    <location>
        <begin position="1480"/>
        <end position="1492"/>
    </location>
</feature>
<evidence type="ECO:0000256" key="4">
    <source>
        <dbReference type="ARBA" id="ARBA00022833"/>
    </source>
</evidence>
<feature type="compositionally biased region" description="Basic residues" evidence="7">
    <location>
        <begin position="1505"/>
        <end position="1527"/>
    </location>
</feature>
<feature type="compositionally biased region" description="Basic and acidic residues" evidence="7">
    <location>
        <begin position="1398"/>
        <end position="1445"/>
    </location>
</feature>
<feature type="compositionally biased region" description="Gly residues" evidence="7">
    <location>
        <begin position="787"/>
        <end position="796"/>
    </location>
</feature>
<feature type="compositionally biased region" description="Low complexity" evidence="7">
    <location>
        <begin position="824"/>
        <end position="844"/>
    </location>
</feature>
<dbReference type="Pfam" id="PF13923">
    <property type="entry name" value="zf-C3HC4_2"/>
    <property type="match status" value="1"/>
</dbReference>
<protein>
    <recommendedName>
        <fullName evidence="13">E3 ubiquitin-protein ligase RBBP6</fullName>
    </recommendedName>
</protein>
<feature type="region of interest" description="Disordered" evidence="7">
    <location>
        <begin position="397"/>
        <end position="451"/>
    </location>
</feature>
<feature type="region of interest" description="Disordered" evidence="7">
    <location>
        <begin position="1153"/>
        <end position="1209"/>
    </location>
</feature>
<comment type="caution">
    <text evidence="11">The sequence shown here is derived from an EMBL/GenBank/DDBJ whole genome shotgun (WGS) entry which is preliminary data.</text>
</comment>
<feature type="compositionally biased region" description="Basic residues" evidence="7">
    <location>
        <begin position="1061"/>
        <end position="1071"/>
    </location>
</feature>
<feature type="compositionally biased region" description="Basic and acidic residues" evidence="7">
    <location>
        <begin position="1163"/>
        <end position="1188"/>
    </location>
</feature>
<keyword evidence="5" id="KW-0539">Nucleus</keyword>